<evidence type="ECO:0000313" key="4">
    <source>
        <dbReference type="Proteomes" id="UP001595379"/>
    </source>
</evidence>
<feature type="signal peptide" evidence="2">
    <location>
        <begin position="1"/>
        <end position="23"/>
    </location>
</feature>
<evidence type="ECO:0008006" key="5">
    <source>
        <dbReference type="Google" id="ProtNLM"/>
    </source>
</evidence>
<keyword evidence="2" id="KW-0732">Signal</keyword>
<protein>
    <recommendedName>
        <fullName evidence="5">DUF1131 domain-containing protein</fullName>
    </recommendedName>
</protein>
<gene>
    <name evidence="3" type="ORF">ACFOOR_10080</name>
</gene>
<feature type="region of interest" description="Disordered" evidence="1">
    <location>
        <begin position="23"/>
        <end position="59"/>
    </location>
</feature>
<dbReference type="EMBL" id="JBHRSV010000019">
    <property type="protein sequence ID" value="MFC2926451.1"/>
    <property type="molecule type" value="Genomic_DNA"/>
</dbReference>
<comment type="caution">
    <text evidence="3">The sequence shown here is derived from an EMBL/GenBank/DDBJ whole genome shotgun (WGS) entry which is preliminary data.</text>
</comment>
<evidence type="ECO:0000256" key="1">
    <source>
        <dbReference type="SAM" id="MobiDB-lite"/>
    </source>
</evidence>
<sequence>MKYRHMHLIIPALALMAAGCSDSATPETEDAASPAASLPDGSTTAEPQGGAVSDDPDPDATRAWEITARAFGPFDPATPYTSGALAAALPGYDLVESELESEGSPYPVTMAVPRGASEPVIVVAGIPGSDLIFAVAVRERDKIANPAGRIGQTYGEAQFEGMACWPGAEERSGNVVCLDPRNSAVGYWLRPEGYEGPDGELPPAEILANAVIYEIRWTPPAE</sequence>
<keyword evidence="4" id="KW-1185">Reference proteome</keyword>
<accession>A0ABV6ZY85</accession>
<name>A0ABV6ZY85_9PROT</name>
<evidence type="ECO:0000313" key="3">
    <source>
        <dbReference type="EMBL" id="MFC2926451.1"/>
    </source>
</evidence>
<dbReference type="Proteomes" id="UP001595379">
    <property type="component" value="Unassembled WGS sequence"/>
</dbReference>
<dbReference type="PROSITE" id="PS51257">
    <property type="entry name" value="PROKAR_LIPOPROTEIN"/>
    <property type="match status" value="1"/>
</dbReference>
<proteinExistence type="predicted"/>
<dbReference type="RefSeq" id="WP_343164243.1">
    <property type="nucleotide sequence ID" value="NZ_JBHRSV010000019.1"/>
</dbReference>
<dbReference type="Gene3D" id="2.60.460.10">
    <property type="entry name" value="protein yfey like domain"/>
    <property type="match status" value="1"/>
</dbReference>
<organism evidence="3 4">
    <name type="scientific">Hyphobacterium vulgare</name>
    <dbReference type="NCBI Taxonomy" id="1736751"/>
    <lineage>
        <taxon>Bacteria</taxon>
        <taxon>Pseudomonadati</taxon>
        <taxon>Pseudomonadota</taxon>
        <taxon>Alphaproteobacteria</taxon>
        <taxon>Maricaulales</taxon>
        <taxon>Maricaulaceae</taxon>
        <taxon>Hyphobacterium</taxon>
    </lineage>
</organism>
<feature type="chain" id="PRO_5046712518" description="DUF1131 domain-containing protein" evidence="2">
    <location>
        <begin position="24"/>
        <end position="222"/>
    </location>
</feature>
<dbReference type="InterPro" id="IPR038714">
    <property type="entry name" value="YfeY-like_sf"/>
</dbReference>
<evidence type="ECO:0000256" key="2">
    <source>
        <dbReference type="SAM" id="SignalP"/>
    </source>
</evidence>
<reference evidence="4" key="1">
    <citation type="journal article" date="2019" name="Int. J. Syst. Evol. Microbiol.">
        <title>The Global Catalogue of Microorganisms (GCM) 10K type strain sequencing project: providing services to taxonomists for standard genome sequencing and annotation.</title>
        <authorList>
            <consortium name="The Broad Institute Genomics Platform"/>
            <consortium name="The Broad Institute Genome Sequencing Center for Infectious Disease"/>
            <person name="Wu L."/>
            <person name="Ma J."/>
        </authorList>
    </citation>
    <scope>NUCLEOTIDE SEQUENCE [LARGE SCALE GENOMIC DNA]</scope>
    <source>
        <strain evidence="4">KCTC 52487</strain>
    </source>
</reference>